<dbReference type="Pfam" id="PF08777">
    <property type="entry name" value="RRM_3"/>
    <property type="match status" value="1"/>
</dbReference>
<name>A0A5K3FKK5_MESCO</name>
<keyword evidence="2 4" id="KW-0694">RNA-binding</keyword>
<dbReference type="CDD" id="cd12291">
    <property type="entry name" value="RRM1_La"/>
    <property type="match status" value="1"/>
</dbReference>
<dbReference type="SUPFAM" id="SSF46785">
    <property type="entry name" value="Winged helix' DNA-binding domain"/>
    <property type="match status" value="1"/>
</dbReference>
<evidence type="ECO:0000256" key="6">
    <source>
        <dbReference type="SAM" id="MobiDB-lite"/>
    </source>
</evidence>
<comment type="subcellular location">
    <subcellularLocation>
        <location evidence="1">Nucleus</location>
    </subcellularLocation>
</comment>
<feature type="domain" description="XRRM" evidence="8">
    <location>
        <begin position="261"/>
        <end position="382"/>
    </location>
</feature>
<dbReference type="GO" id="GO:0045727">
    <property type="term" value="P:positive regulation of translation"/>
    <property type="evidence" value="ECO:0007669"/>
    <property type="project" value="TreeGrafter"/>
</dbReference>
<dbReference type="Gene3D" id="3.30.70.330">
    <property type="match status" value="2"/>
</dbReference>
<dbReference type="InterPro" id="IPR012677">
    <property type="entry name" value="Nucleotide-bd_a/b_plait_sf"/>
</dbReference>
<dbReference type="InterPro" id="IPR045180">
    <property type="entry name" value="La_dom_prot"/>
</dbReference>
<evidence type="ECO:0000256" key="4">
    <source>
        <dbReference type="PROSITE-ProRule" id="PRU00332"/>
    </source>
</evidence>
<evidence type="ECO:0000259" key="7">
    <source>
        <dbReference type="PROSITE" id="PS50961"/>
    </source>
</evidence>
<protein>
    <submittedName>
        <fullName evidence="9">HTH La-type RNA-binding domain-containing protein</fullName>
    </submittedName>
</protein>
<evidence type="ECO:0000259" key="8">
    <source>
        <dbReference type="PROSITE" id="PS51939"/>
    </source>
</evidence>
<evidence type="ECO:0000256" key="3">
    <source>
        <dbReference type="ARBA" id="ARBA00023242"/>
    </source>
</evidence>
<dbReference type="InterPro" id="IPR002344">
    <property type="entry name" value="Lupus_La"/>
</dbReference>
<dbReference type="GO" id="GO:1990904">
    <property type="term" value="C:ribonucleoprotein complex"/>
    <property type="evidence" value="ECO:0007669"/>
    <property type="project" value="UniProtKB-UniRule"/>
</dbReference>
<dbReference type="InterPro" id="IPR000504">
    <property type="entry name" value="RRM_dom"/>
</dbReference>
<sequence>MAEPGLNAKILKQVEYYFGDINLSKDTFMKKILEESNGWLPFDILLKFKRLNQLSSDLNTIKNALADSSLVEVGELGVRRVPSNPPPGNLSEALSIHSDRALYVKGFPTDLGLDEIIAWIETMAGETYDVFCRRLPNKKFKGSIYVTFKTKEAAEKFMTDACCSEYKGKPLLRKWYTAYIEEKKNEKQAKAEEKIKKADRKKAQIVSQMTPCALLEISGLPVSSSAVEPRSSGDSVVSEKEQKEASEKGTEDAGNHGDCGDEVPSHEEKIDGDKRTVSLLKAWINEKLESSVPIAWIDVEPSANKAIIRFKEPNSASAALEKLTKAFKDGKIMYSGSHITGRVIKGDEEINFWKNLLVVLSAKKRKGGKSGGGRFVNKRRRHN</sequence>
<dbReference type="InterPro" id="IPR014886">
    <property type="entry name" value="La_xRRM"/>
</dbReference>
<feature type="compositionally biased region" description="Basic and acidic residues" evidence="6">
    <location>
        <begin position="237"/>
        <end position="271"/>
    </location>
</feature>
<dbReference type="PRINTS" id="PR00302">
    <property type="entry name" value="LUPUSLA"/>
</dbReference>
<evidence type="ECO:0000256" key="1">
    <source>
        <dbReference type="ARBA" id="ARBA00004123"/>
    </source>
</evidence>
<evidence type="ECO:0000313" key="9">
    <source>
        <dbReference type="WBParaSite" id="MCU_009171-RA"/>
    </source>
</evidence>
<evidence type="ECO:0000256" key="5">
    <source>
        <dbReference type="SAM" id="Coils"/>
    </source>
</evidence>
<dbReference type="InterPro" id="IPR036388">
    <property type="entry name" value="WH-like_DNA-bd_sf"/>
</dbReference>
<dbReference type="PROSITE" id="PS51939">
    <property type="entry name" value="XRRM"/>
    <property type="match status" value="1"/>
</dbReference>
<feature type="domain" description="HTH La-type RNA-binding" evidence="7">
    <location>
        <begin position="1"/>
        <end position="90"/>
    </location>
</feature>
<evidence type="ECO:0000256" key="2">
    <source>
        <dbReference type="ARBA" id="ARBA00022884"/>
    </source>
</evidence>
<dbReference type="GO" id="GO:0005634">
    <property type="term" value="C:nucleus"/>
    <property type="evidence" value="ECO:0007669"/>
    <property type="project" value="UniProtKB-SubCell"/>
</dbReference>
<proteinExistence type="predicted"/>
<feature type="region of interest" description="Disordered" evidence="6">
    <location>
        <begin position="224"/>
        <end position="271"/>
    </location>
</feature>
<accession>A0A5K3FKK5</accession>
<dbReference type="GO" id="GO:0005829">
    <property type="term" value="C:cytosol"/>
    <property type="evidence" value="ECO:0007669"/>
    <property type="project" value="TreeGrafter"/>
</dbReference>
<keyword evidence="3" id="KW-0539">Nucleus</keyword>
<dbReference type="InterPro" id="IPR035979">
    <property type="entry name" value="RBD_domain_sf"/>
</dbReference>
<dbReference type="PANTHER" id="PTHR22792">
    <property type="entry name" value="LUPUS LA PROTEIN-RELATED"/>
    <property type="match status" value="1"/>
</dbReference>
<dbReference type="PROSITE" id="PS50961">
    <property type="entry name" value="HTH_LA"/>
    <property type="match status" value="1"/>
</dbReference>
<dbReference type="GO" id="GO:0003723">
    <property type="term" value="F:RNA binding"/>
    <property type="evidence" value="ECO:0007669"/>
    <property type="project" value="UniProtKB-UniRule"/>
</dbReference>
<dbReference type="InterPro" id="IPR006630">
    <property type="entry name" value="La_HTH"/>
</dbReference>
<dbReference type="Pfam" id="PF05383">
    <property type="entry name" value="La"/>
    <property type="match status" value="1"/>
</dbReference>
<dbReference type="InterPro" id="IPR036390">
    <property type="entry name" value="WH_DNA-bd_sf"/>
</dbReference>
<dbReference type="AlphaFoldDB" id="A0A5K3FKK5"/>
<dbReference type="SMART" id="SM00360">
    <property type="entry name" value="RRM"/>
    <property type="match status" value="1"/>
</dbReference>
<dbReference type="PANTHER" id="PTHR22792:SF166">
    <property type="entry name" value="LUPUS LA PROTEIN HOMOLOG"/>
    <property type="match status" value="1"/>
</dbReference>
<organism evidence="9">
    <name type="scientific">Mesocestoides corti</name>
    <name type="common">Flatworm</name>
    <dbReference type="NCBI Taxonomy" id="53468"/>
    <lineage>
        <taxon>Eukaryota</taxon>
        <taxon>Metazoa</taxon>
        <taxon>Spiralia</taxon>
        <taxon>Lophotrochozoa</taxon>
        <taxon>Platyhelminthes</taxon>
        <taxon>Cestoda</taxon>
        <taxon>Eucestoda</taxon>
        <taxon>Cyclophyllidea</taxon>
        <taxon>Mesocestoididae</taxon>
        <taxon>Mesocestoides</taxon>
    </lineage>
</organism>
<dbReference type="WBParaSite" id="MCU_009171-RA">
    <property type="protein sequence ID" value="MCU_009171-RA"/>
    <property type="gene ID" value="MCU_009171"/>
</dbReference>
<dbReference type="GO" id="GO:0010494">
    <property type="term" value="C:cytoplasmic stress granule"/>
    <property type="evidence" value="ECO:0007669"/>
    <property type="project" value="TreeGrafter"/>
</dbReference>
<keyword evidence="5" id="KW-0175">Coiled coil</keyword>
<dbReference type="GO" id="GO:0006396">
    <property type="term" value="P:RNA processing"/>
    <property type="evidence" value="ECO:0007669"/>
    <property type="project" value="InterPro"/>
</dbReference>
<dbReference type="SUPFAM" id="SSF54928">
    <property type="entry name" value="RNA-binding domain, RBD"/>
    <property type="match status" value="1"/>
</dbReference>
<feature type="coiled-coil region" evidence="5">
    <location>
        <begin position="181"/>
        <end position="208"/>
    </location>
</feature>
<dbReference type="Gene3D" id="1.10.10.10">
    <property type="entry name" value="Winged helix-like DNA-binding domain superfamily/Winged helix DNA-binding domain"/>
    <property type="match status" value="1"/>
</dbReference>
<reference evidence="9" key="1">
    <citation type="submission" date="2019-11" db="UniProtKB">
        <authorList>
            <consortium name="WormBaseParasite"/>
        </authorList>
    </citation>
    <scope>IDENTIFICATION</scope>
</reference>
<dbReference type="SMART" id="SM00715">
    <property type="entry name" value="LA"/>
    <property type="match status" value="1"/>
</dbReference>
<dbReference type="Pfam" id="PF00076">
    <property type="entry name" value="RRM_1"/>
    <property type="match status" value="1"/>
</dbReference>